<reference evidence="5" key="1">
    <citation type="submission" date="2020-03" db="EMBL/GenBank/DDBJ databases">
        <title>Evolution of repeat sequences and sex chromosomes of tilapia species revealed by chromosome-level genomes.</title>
        <authorList>
            <person name="Xu L."/>
            <person name="Tao W."/>
            <person name="Wang D."/>
            <person name="Zhou Q."/>
        </authorList>
    </citation>
    <scope>NUCLEOTIDE SEQUENCE [LARGE SCALE GENOMIC DNA]</scope>
    <source>
        <strain evidence="5">Israel</strain>
    </source>
</reference>
<protein>
    <recommendedName>
        <fullName evidence="3">Acyl-CoA dehydrogenase/oxidase C-terminal domain-containing protein</fullName>
    </recommendedName>
</protein>
<organism evidence="4 5">
    <name type="scientific">Oreochromis aureus</name>
    <name type="common">Israeli tilapia</name>
    <name type="synonym">Chromis aureus</name>
    <dbReference type="NCBI Taxonomy" id="47969"/>
    <lineage>
        <taxon>Eukaryota</taxon>
        <taxon>Metazoa</taxon>
        <taxon>Chordata</taxon>
        <taxon>Craniata</taxon>
        <taxon>Vertebrata</taxon>
        <taxon>Euteleostomi</taxon>
        <taxon>Actinopterygii</taxon>
        <taxon>Neopterygii</taxon>
        <taxon>Teleostei</taxon>
        <taxon>Neoteleostei</taxon>
        <taxon>Acanthomorphata</taxon>
        <taxon>Ovalentaria</taxon>
        <taxon>Cichlomorphae</taxon>
        <taxon>Cichliformes</taxon>
        <taxon>Cichlidae</taxon>
        <taxon>African cichlids</taxon>
        <taxon>Pseudocrenilabrinae</taxon>
        <taxon>Oreochromini</taxon>
        <taxon>Oreochromis</taxon>
    </lineage>
</organism>
<dbReference type="PANTHER" id="PTHR48083:SF20">
    <property type="entry name" value="LONG-CHAIN SPECIFIC ACYL-COA DEHYDROGENASE, MITOCHONDRIAL"/>
    <property type="match status" value="1"/>
</dbReference>
<dbReference type="InterPro" id="IPR036250">
    <property type="entry name" value="AcylCo_DH-like_C"/>
</dbReference>
<proteinExistence type="predicted"/>
<dbReference type="InterPro" id="IPR009075">
    <property type="entry name" value="AcylCo_DH/oxidase_C"/>
</dbReference>
<dbReference type="GO" id="GO:0042758">
    <property type="term" value="P:long-chain fatty acid catabolic process"/>
    <property type="evidence" value="ECO:0007669"/>
    <property type="project" value="TreeGrafter"/>
</dbReference>
<dbReference type="Proteomes" id="UP000472276">
    <property type="component" value="Unassembled WGS sequence"/>
</dbReference>
<dbReference type="GO" id="GO:0019254">
    <property type="term" value="P:carnitine metabolic process, CoA-linked"/>
    <property type="evidence" value="ECO:0007669"/>
    <property type="project" value="TreeGrafter"/>
</dbReference>
<gene>
    <name evidence="4" type="primary">LOC116332146</name>
</gene>
<dbReference type="Ensembl" id="ENSOABT00000072683.1">
    <property type="protein sequence ID" value="ENSOABP00000067260.1"/>
    <property type="gene ID" value="ENSOABG00000030974.1"/>
</dbReference>
<dbReference type="AlphaFoldDB" id="A0AAZ1XI49"/>
<dbReference type="InterPro" id="IPR050741">
    <property type="entry name" value="Acyl-CoA_dehydrogenase"/>
</dbReference>
<dbReference type="GO" id="GO:0033539">
    <property type="term" value="P:fatty acid beta-oxidation using acyl-CoA dehydrogenase"/>
    <property type="evidence" value="ECO:0007669"/>
    <property type="project" value="TreeGrafter"/>
</dbReference>
<evidence type="ECO:0000256" key="2">
    <source>
        <dbReference type="ARBA" id="ARBA00023002"/>
    </source>
</evidence>
<feature type="domain" description="Acyl-CoA dehydrogenase/oxidase C-terminal" evidence="3">
    <location>
        <begin position="1"/>
        <end position="69"/>
    </location>
</feature>
<dbReference type="Gene3D" id="1.20.140.10">
    <property type="entry name" value="Butyryl-CoA Dehydrogenase, subunit A, domain 3"/>
    <property type="match status" value="1"/>
</dbReference>
<dbReference type="GO" id="GO:0004466">
    <property type="term" value="F:long-chain fatty acyl-CoA dehydrogenase activity"/>
    <property type="evidence" value="ECO:0007669"/>
    <property type="project" value="TreeGrafter"/>
</dbReference>
<evidence type="ECO:0000256" key="1">
    <source>
        <dbReference type="ARBA" id="ARBA00022630"/>
    </source>
</evidence>
<dbReference type="SUPFAM" id="SSF47203">
    <property type="entry name" value="Acyl-CoA dehydrogenase C-terminal domain-like"/>
    <property type="match status" value="1"/>
</dbReference>
<reference evidence="4" key="3">
    <citation type="submission" date="2025-09" db="UniProtKB">
        <authorList>
            <consortium name="Ensembl"/>
        </authorList>
    </citation>
    <scope>IDENTIFICATION</scope>
</reference>
<accession>A0AAZ1XI49</accession>
<name>A0AAZ1XI49_OREAU</name>
<evidence type="ECO:0000313" key="4">
    <source>
        <dbReference type="Ensembl" id="ENSOABP00000067260.1"/>
    </source>
</evidence>
<evidence type="ECO:0000313" key="5">
    <source>
        <dbReference type="Proteomes" id="UP000472276"/>
    </source>
</evidence>
<keyword evidence="2" id="KW-0560">Oxidoreductase</keyword>
<evidence type="ECO:0000259" key="3">
    <source>
        <dbReference type="Pfam" id="PF00441"/>
    </source>
</evidence>
<dbReference type="PANTHER" id="PTHR48083">
    <property type="entry name" value="MEDIUM-CHAIN SPECIFIC ACYL-COA DEHYDROGENASE, MITOCHONDRIAL-RELATED"/>
    <property type="match status" value="1"/>
</dbReference>
<keyword evidence="1" id="KW-0285">Flavoprotein</keyword>
<dbReference type="GO" id="GO:0005739">
    <property type="term" value="C:mitochondrion"/>
    <property type="evidence" value="ECO:0007669"/>
    <property type="project" value="TreeGrafter"/>
</dbReference>
<sequence length="96" mass="10838">MNELPQERLPVADMVIASCEFMFEETRNYVMQRKAFCKTVAHLQTVQHKLAELKTEICVGRAFLENCLDLHSVPAAPRRLGGICGLASSAYLQRNQ</sequence>
<dbReference type="Pfam" id="PF00441">
    <property type="entry name" value="Acyl-CoA_dh_1"/>
    <property type="match status" value="1"/>
</dbReference>
<keyword evidence="5" id="KW-1185">Reference proteome</keyword>
<dbReference type="GO" id="GO:0050660">
    <property type="term" value="F:flavin adenine dinucleotide binding"/>
    <property type="evidence" value="ECO:0007669"/>
    <property type="project" value="TreeGrafter"/>
</dbReference>
<reference evidence="4" key="2">
    <citation type="submission" date="2025-08" db="UniProtKB">
        <authorList>
            <consortium name="Ensembl"/>
        </authorList>
    </citation>
    <scope>IDENTIFICATION</scope>
</reference>